<comment type="caution">
    <text evidence="1">The sequence shown here is derived from an EMBL/GenBank/DDBJ whole genome shotgun (WGS) entry which is preliminary data.</text>
</comment>
<reference evidence="1 2" key="1">
    <citation type="submission" date="2024-12" db="EMBL/GenBank/DDBJ databases">
        <title>The unique morphological basis and parallel evolutionary history of personate flowers in Penstemon.</title>
        <authorList>
            <person name="Depatie T.H."/>
            <person name="Wessinger C.A."/>
        </authorList>
    </citation>
    <scope>NUCLEOTIDE SEQUENCE [LARGE SCALE GENOMIC DNA]</scope>
    <source>
        <strain evidence="1">WTNN_2</strain>
        <tissue evidence="1">Leaf</tissue>
    </source>
</reference>
<gene>
    <name evidence="1" type="ORF">ACJIZ3_002789</name>
</gene>
<organism evidence="1 2">
    <name type="scientific">Penstemon smallii</name>
    <dbReference type="NCBI Taxonomy" id="265156"/>
    <lineage>
        <taxon>Eukaryota</taxon>
        <taxon>Viridiplantae</taxon>
        <taxon>Streptophyta</taxon>
        <taxon>Embryophyta</taxon>
        <taxon>Tracheophyta</taxon>
        <taxon>Spermatophyta</taxon>
        <taxon>Magnoliopsida</taxon>
        <taxon>eudicotyledons</taxon>
        <taxon>Gunneridae</taxon>
        <taxon>Pentapetalae</taxon>
        <taxon>asterids</taxon>
        <taxon>lamiids</taxon>
        <taxon>Lamiales</taxon>
        <taxon>Plantaginaceae</taxon>
        <taxon>Cheloneae</taxon>
        <taxon>Penstemon</taxon>
    </lineage>
</organism>
<dbReference type="AlphaFoldDB" id="A0ABD3U997"/>
<sequence length="98" mass="10951">MYNFVNPHDKHWYSNCLGSGQAILVNFFTAIHRRFCSRPSYTTFGAFSPLSETILSELKLLVADFSSDSKNSENPASVAELPTAEAPLTEEGRRCCCR</sequence>
<accession>A0ABD3U997</accession>
<keyword evidence="2" id="KW-1185">Reference proteome</keyword>
<protein>
    <submittedName>
        <fullName evidence="1">Uncharacterized protein</fullName>
    </submittedName>
</protein>
<dbReference type="EMBL" id="JBJXBP010000002">
    <property type="protein sequence ID" value="KAL3845386.1"/>
    <property type="molecule type" value="Genomic_DNA"/>
</dbReference>
<proteinExistence type="predicted"/>
<dbReference type="Proteomes" id="UP001634393">
    <property type="component" value="Unassembled WGS sequence"/>
</dbReference>
<name>A0ABD3U997_9LAMI</name>
<evidence type="ECO:0000313" key="1">
    <source>
        <dbReference type="EMBL" id="KAL3845386.1"/>
    </source>
</evidence>
<evidence type="ECO:0000313" key="2">
    <source>
        <dbReference type="Proteomes" id="UP001634393"/>
    </source>
</evidence>